<dbReference type="OMA" id="PQKMLRG"/>
<organism evidence="2 3">
    <name type="scientific">Sphenodon punctatus</name>
    <name type="common">Tuatara</name>
    <name type="synonym">Hatteria punctata</name>
    <dbReference type="NCBI Taxonomy" id="8508"/>
    <lineage>
        <taxon>Eukaryota</taxon>
        <taxon>Metazoa</taxon>
        <taxon>Chordata</taxon>
        <taxon>Craniata</taxon>
        <taxon>Vertebrata</taxon>
        <taxon>Euteleostomi</taxon>
        <taxon>Lepidosauria</taxon>
        <taxon>Sphenodontia</taxon>
        <taxon>Sphenodontidae</taxon>
        <taxon>Sphenodon</taxon>
    </lineage>
</organism>
<sequence length="116" mass="12584">MSRTSGTSTPTGLCSSTLSHRPPSIALSTTMTISAPRRTRRAKSGAQISALKQFSGNPTLSVWRIKGQCVETWPFSSASSLLLYKNTSALCPGRKTPFLSSQVRAAARTLWFFCQI</sequence>
<reference evidence="2" key="2">
    <citation type="submission" date="2025-09" db="UniProtKB">
        <authorList>
            <consortium name="Ensembl"/>
        </authorList>
    </citation>
    <scope>IDENTIFICATION</scope>
</reference>
<feature type="compositionally biased region" description="Polar residues" evidence="1">
    <location>
        <begin position="1"/>
        <end position="19"/>
    </location>
</feature>
<evidence type="ECO:0000313" key="2">
    <source>
        <dbReference type="Ensembl" id="ENSSPUP00000006535.1"/>
    </source>
</evidence>
<proteinExistence type="predicted"/>
<dbReference type="AlphaFoldDB" id="A0A8D0GGF8"/>
<protein>
    <submittedName>
        <fullName evidence="2">Uncharacterized protein</fullName>
    </submittedName>
</protein>
<name>A0A8D0GGF8_SPHPU</name>
<evidence type="ECO:0000256" key="1">
    <source>
        <dbReference type="SAM" id="MobiDB-lite"/>
    </source>
</evidence>
<feature type="region of interest" description="Disordered" evidence="1">
    <location>
        <begin position="1"/>
        <end position="23"/>
    </location>
</feature>
<accession>A0A8D0GGF8</accession>
<dbReference type="Ensembl" id="ENSSPUT00000006953.1">
    <property type="protein sequence ID" value="ENSSPUP00000006535.1"/>
    <property type="gene ID" value="ENSSPUG00000005038.1"/>
</dbReference>
<keyword evidence="3" id="KW-1185">Reference proteome</keyword>
<reference evidence="2" key="1">
    <citation type="submission" date="2025-08" db="UniProtKB">
        <authorList>
            <consortium name="Ensembl"/>
        </authorList>
    </citation>
    <scope>IDENTIFICATION</scope>
</reference>
<evidence type="ECO:0000313" key="3">
    <source>
        <dbReference type="Proteomes" id="UP000694392"/>
    </source>
</evidence>
<dbReference type="GeneTree" id="ENSGT00690000103985"/>
<dbReference type="Proteomes" id="UP000694392">
    <property type="component" value="Unplaced"/>
</dbReference>